<sequence length="84" mass="8766">MWKAAKLKSGAQVSLYGGRPTWSVSDVYAWAQTSGTATAWLEDKAPGGTYRKVADGGILSATSGEYVRACVSDGTETACTTPDT</sequence>
<reference evidence="1" key="1">
    <citation type="submission" date="2024-07" db="EMBL/GenBank/DDBJ databases">
        <authorList>
            <person name="Yu S.T."/>
        </authorList>
    </citation>
    <scope>NUCLEOTIDE SEQUENCE</scope>
    <source>
        <strain evidence="1">R41</strain>
    </source>
</reference>
<gene>
    <name evidence="1" type="ORF">AB5J53_26660</name>
</gene>
<dbReference type="RefSeq" id="WP_369248178.1">
    <property type="nucleotide sequence ID" value="NZ_CP163443.1"/>
</dbReference>
<proteinExistence type="predicted"/>
<accession>A0AB39RJL3</accession>
<name>A0AB39RJL3_9ACTN</name>
<protein>
    <submittedName>
        <fullName evidence="1">Uncharacterized protein</fullName>
    </submittedName>
</protein>
<dbReference type="EMBL" id="CP163443">
    <property type="protein sequence ID" value="XDQ54985.1"/>
    <property type="molecule type" value="Genomic_DNA"/>
</dbReference>
<organism evidence="1">
    <name type="scientific">Streptomyces sp. R41</name>
    <dbReference type="NCBI Taxonomy" id="3238632"/>
    <lineage>
        <taxon>Bacteria</taxon>
        <taxon>Bacillati</taxon>
        <taxon>Actinomycetota</taxon>
        <taxon>Actinomycetes</taxon>
        <taxon>Kitasatosporales</taxon>
        <taxon>Streptomycetaceae</taxon>
        <taxon>Streptomyces</taxon>
    </lineage>
</organism>
<evidence type="ECO:0000313" key="1">
    <source>
        <dbReference type="EMBL" id="XDQ54985.1"/>
    </source>
</evidence>
<dbReference type="AlphaFoldDB" id="A0AB39RJL3"/>